<evidence type="ECO:0000259" key="1">
    <source>
        <dbReference type="Pfam" id="PF00668"/>
    </source>
</evidence>
<accession>A0A450YJF5</accession>
<dbReference type="GO" id="GO:0003824">
    <property type="term" value="F:catalytic activity"/>
    <property type="evidence" value="ECO:0007669"/>
    <property type="project" value="InterPro"/>
</dbReference>
<dbReference type="Pfam" id="PF00668">
    <property type="entry name" value="Condensation"/>
    <property type="match status" value="1"/>
</dbReference>
<dbReference type="AlphaFoldDB" id="A0A450YJF5"/>
<dbReference type="SUPFAM" id="SSF52777">
    <property type="entry name" value="CoA-dependent acyltransferases"/>
    <property type="match status" value="1"/>
</dbReference>
<dbReference type="InterPro" id="IPR023213">
    <property type="entry name" value="CAT-like_dom_sf"/>
</dbReference>
<name>A0A450YJF5_9GAMM</name>
<feature type="domain" description="Condensation" evidence="1">
    <location>
        <begin position="24"/>
        <end position="144"/>
    </location>
</feature>
<evidence type="ECO:0000313" key="2">
    <source>
        <dbReference type="EMBL" id="VFK41659.1"/>
    </source>
</evidence>
<reference evidence="2" key="1">
    <citation type="submission" date="2019-02" db="EMBL/GenBank/DDBJ databases">
        <authorList>
            <person name="Gruber-Vodicka R. H."/>
            <person name="Seah K. B. B."/>
        </authorList>
    </citation>
    <scope>NUCLEOTIDE SEQUENCE</scope>
    <source>
        <strain evidence="2">BECK_BZ125</strain>
    </source>
</reference>
<dbReference type="EMBL" id="CAADFT010000013">
    <property type="protein sequence ID" value="VFK41659.1"/>
    <property type="molecule type" value="Genomic_DNA"/>
</dbReference>
<dbReference type="InterPro" id="IPR001242">
    <property type="entry name" value="Condensation_dom"/>
</dbReference>
<protein>
    <submittedName>
        <fullName evidence="2">Condensation domain-containing protein</fullName>
    </submittedName>
</protein>
<proteinExistence type="predicted"/>
<dbReference type="PANTHER" id="PTHR45398:SF1">
    <property type="entry name" value="ENZYME, PUTATIVE (JCVI)-RELATED"/>
    <property type="match status" value="1"/>
</dbReference>
<dbReference type="Gene3D" id="3.30.559.10">
    <property type="entry name" value="Chloramphenicol acetyltransferase-like domain"/>
    <property type="match status" value="1"/>
</dbReference>
<gene>
    <name evidence="2" type="ORF">BECKTC1821E_GA0114239_10135</name>
</gene>
<dbReference type="PANTHER" id="PTHR45398">
    <property type="match status" value="1"/>
</dbReference>
<organism evidence="2">
    <name type="scientific">Candidatus Kentrum sp. TC</name>
    <dbReference type="NCBI Taxonomy" id="2126339"/>
    <lineage>
        <taxon>Bacteria</taxon>
        <taxon>Pseudomonadati</taxon>
        <taxon>Pseudomonadota</taxon>
        <taxon>Gammaproteobacteria</taxon>
        <taxon>Candidatus Kentrum</taxon>
    </lineage>
</organism>
<sequence>MLPRRSLSPSNVYGSWIGTKGAAATYNIPIALRLSGDLDVDALRASLSWMVERHEALRTYFPNTEGEARAEMLSVSAFEFPIHDLRHLPPAEWQLQRRVDEHATRPFDLAQGPLFRAEILRLGEHHGQEVDVLLINMHHIIGDG</sequence>